<reference evidence="1" key="2">
    <citation type="submission" date="2025-03" db="EMBL/GenBank/DDBJ databases">
        <authorList>
            <consortium name="ELIXIR-Norway"/>
            <consortium name="Elixir Norway"/>
        </authorList>
    </citation>
    <scope>NUCLEOTIDE SEQUENCE</scope>
</reference>
<dbReference type="Proteomes" id="UP001162501">
    <property type="component" value="Chromosome 8"/>
</dbReference>
<evidence type="ECO:0000313" key="1">
    <source>
        <dbReference type="EMBL" id="CAN0560963.1"/>
    </source>
</evidence>
<name>A0AC60A5G9_RANTA</name>
<reference evidence="1" key="1">
    <citation type="submission" date="2023-05" db="EMBL/GenBank/DDBJ databases">
        <authorList>
            <consortium name="ELIXIR-Norway"/>
        </authorList>
    </citation>
    <scope>NUCLEOTIDE SEQUENCE</scope>
</reference>
<evidence type="ECO:0000313" key="2">
    <source>
        <dbReference type="Proteomes" id="UP001162501"/>
    </source>
</evidence>
<gene>
    <name evidence="1" type="ORF">MRATA1EN22A_LOCUS27108</name>
</gene>
<accession>A0AC60A5G9</accession>
<dbReference type="EMBL" id="OX596092">
    <property type="protein sequence ID" value="CAN0560963.1"/>
    <property type="molecule type" value="Genomic_DNA"/>
</dbReference>
<sequence length="84" mass="9097">MERLIQDCVLSACEGGPVQTERAAGRSTNLGMQYVGNSPLCCGRVEQSLVTMIYNKNQDISSTTVPAGHYSQRGQYSTPTPSQK</sequence>
<proteinExistence type="predicted"/>
<protein>
    <submittedName>
        <fullName evidence="1">Uncharacterized protein</fullName>
    </submittedName>
</protein>
<organism evidence="1 2">
    <name type="scientific">Rangifer tarandus platyrhynchus</name>
    <name type="common">Svalbard reindeer</name>
    <dbReference type="NCBI Taxonomy" id="3082113"/>
    <lineage>
        <taxon>Eukaryota</taxon>
        <taxon>Metazoa</taxon>
        <taxon>Chordata</taxon>
        <taxon>Craniata</taxon>
        <taxon>Vertebrata</taxon>
        <taxon>Euteleostomi</taxon>
        <taxon>Mammalia</taxon>
        <taxon>Eutheria</taxon>
        <taxon>Laurasiatheria</taxon>
        <taxon>Artiodactyla</taxon>
        <taxon>Ruminantia</taxon>
        <taxon>Pecora</taxon>
        <taxon>Cervidae</taxon>
        <taxon>Odocoileinae</taxon>
        <taxon>Rangifer</taxon>
    </lineage>
</organism>